<dbReference type="EMBL" id="NBAG03000083">
    <property type="protein sequence ID" value="PNI91166.1"/>
    <property type="molecule type" value="Genomic_DNA"/>
</dbReference>
<proteinExistence type="predicted"/>
<comment type="caution">
    <text evidence="2">The sequence shown here is derived from an EMBL/GenBank/DDBJ whole genome shotgun (WGS) entry which is preliminary data.</text>
</comment>
<gene>
    <name evidence="2" type="ORF">CK820_G0044664</name>
</gene>
<evidence type="ECO:0000256" key="1">
    <source>
        <dbReference type="SAM" id="MobiDB-lite"/>
    </source>
</evidence>
<dbReference type="PANTHER" id="PTHR16306:SF0">
    <property type="entry name" value="TRANSLIN-ASSOCIATED FACTOR X-INTERACTING PROTEIN 1"/>
    <property type="match status" value="1"/>
</dbReference>
<feature type="compositionally biased region" description="Polar residues" evidence="1">
    <location>
        <begin position="1"/>
        <end position="16"/>
    </location>
</feature>
<dbReference type="AlphaFoldDB" id="A0A2J8Q4L6"/>
<dbReference type="PANTHER" id="PTHR16306">
    <property type="entry name" value="TRANSLIN-ASSOCIATED FACTOR X-INTERACTING PROTEIN 1"/>
    <property type="match status" value="1"/>
</dbReference>
<evidence type="ECO:0000313" key="3">
    <source>
        <dbReference type="Proteomes" id="UP000236370"/>
    </source>
</evidence>
<dbReference type="Proteomes" id="UP000236370">
    <property type="component" value="Unassembled WGS sequence"/>
</dbReference>
<evidence type="ECO:0000313" key="2">
    <source>
        <dbReference type="EMBL" id="PNI91166.1"/>
    </source>
</evidence>
<accession>A0A2J8Q4L6</accession>
<feature type="region of interest" description="Disordered" evidence="1">
    <location>
        <begin position="1"/>
        <end position="22"/>
    </location>
</feature>
<organism evidence="2 3">
    <name type="scientific">Pan troglodytes</name>
    <name type="common">Chimpanzee</name>
    <dbReference type="NCBI Taxonomy" id="9598"/>
    <lineage>
        <taxon>Eukaryota</taxon>
        <taxon>Metazoa</taxon>
        <taxon>Chordata</taxon>
        <taxon>Craniata</taxon>
        <taxon>Vertebrata</taxon>
        <taxon>Euteleostomi</taxon>
        <taxon>Mammalia</taxon>
        <taxon>Eutheria</taxon>
        <taxon>Euarchontoglires</taxon>
        <taxon>Primates</taxon>
        <taxon>Haplorrhini</taxon>
        <taxon>Catarrhini</taxon>
        <taxon>Hominidae</taxon>
        <taxon>Pan</taxon>
    </lineage>
</organism>
<protein>
    <submittedName>
        <fullName evidence="2">TSNAXIP1 isoform 13</fullName>
    </submittedName>
</protein>
<sequence length="171" mass="20008">MACQQSRYHSFSSASRLQPRPSGVTIDESFLTEDKSTQNRKLLQKRRTLTGQFSMGGHLSPWPTYTSGQTILQNRKPCSDDYRKRVGSCQQHPFHTAKPRYLEELENYLRKELLLLDLGTDSTQELRLQVTKLRKNLAEEYLHYLSERDARKILIADLNELRYQREDMSLA</sequence>
<reference evidence="2 3" key="1">
    <citation type="submission" date="2017-12" db="EMBL/GenBank/DDBJ databases">
        <title>High-resolution comparative analysis of great ape genomes.</title>
        <authorList>
            <person name="Pollen A."/>
            <person name="Hastie A."/>
            <person name="Hormozdiari F."/>
            <person name="Dougherty M."/>
            <person name="Liu R."/>
            <person name="Chaisson M."/>
            <person name="Hoppe E."/>
            <person name="Hill C."/>
            <person name="Pang A."/>
            <person name="Hillier L."/>
            <person name="Baker C."/>
            <person name="Armstrong J."/>
            <person name="Shendure J."/>
            <person name="Paten B."/>
            <person name="Wilson R."/>
            <person name="Chao H."/>
            <person name="Schneider V."/>
            <person name="Ventura M."/>
            <person name="Kronenberg Z."/>
            <person name="Murali S."/>
            <person name="Gordon D."/>
            <person name="Cantsilieris S."/>
            <person name="Munson K."/>
            <person name="Nelson B."/>
            <person name="Raja A."/>
            <person name="Underwood J."/>
            <person name="Diekhans M."/>
            <person name="Fiddes I."/>
            <person name="Haussler D."/>
            <person name="Eichler E."/>
        </authorList>
    </citation>
    <scope>NUCLEOTIDE SEQUENCE [LARGE SCALE GENOMIC DNA]</scope>
    <source>
        <strain evidence="2">Yerkes chimp pedigree #C0471</strain>
    </source>
</reference>
<feature type="non-terminal residue" evidence="2">
    <location>
        <position position="171"/>
    </location>
</feature>
<name>A0A2J8Q4L6_PANTR</name>